<sequence length="133" mass="15002">MACDGDALDDYDEAVVGEMGLIVRMDEGHKKNLAERRWSLLSYIKDESVAVTETEMGIGRVYMFHCWPISPSGHKRPSLILSMHLILMLLTGILITDCGAIHIHRSTSVIIEIDTTITCYPCIVCDIPDMKYW</sequence>
<protein>
    <submittedName>
        <fullName evidence="2">Uncharacterized protein</fullName>
    </submittedName>
</protein>
<keyword evidence="1" id="KW-1133">Transmembrane helix</keyword>
<feature type="non-terminal residue" evidence="2">
    <location>
        <position position="133"/>
    </location>
</feature>
<dbReference type="Gramene" id="RZC52623">
    <property type="protein sequence ID" value="RZC52623"/>
    <property type="gene ID" value="C5167_021042"/>
</dbReference>
<proteinExistence type="predicted"/>
<dbReference type="AlphaFoldDB" id="A0A4Y7IUR3"/>
<dbReference type="EMBL" id="CM010716">
    <property type="protein sequence ID" value="RZC52623.1"/>
    <property type="molecule type" value="Genomic_DNA"/>
</dbReference>
<keyword evidence="1" id="KW-0812">Transmembrane</keyword>
<reference evidence="2 3" key="1">
    <citation type="journal article" date="2018" name="Science">
        <title>The opium poppy genome and morphinan production.</title>
        <authorList>
            <person name="Guo L."/>
            <person name="Winzer T."/>
            <person name="Yang X."/>
            <person name="Li Y."/>
            <person name="Ning Z."/>
            <person name="He Z."/>
            <person name="Teodor R."/>
            <person name="Lu Y."/>
            <person name="Bowser T.A."/>
            <person name="Graham I.A."/>
            <person name="Ye K."/>
        </authorList>
    </citation>
    <scope>NUCLEOTIDE SEQUENCE [LARGE SCALE GENOMIC DNA]</scope>
    <source>
        <strain evidence="3">cv. HN1</strain>
        <tissue evidence="2">Leaves</tissue>
    </source>
</reference>
<evidence type="ECO:0000313" key="3">
    <source>
        <dbReference type="Proteomes" id="UP000316621"/>
    </source>
</evidence>
<feature type="transmembrane region" description="Helical" evidence="1">
    <location>
        <begin position="79"/>
        <end position="103"/>
    </location>
</feature>
<organism evidence="2 3">
    <name type="scientific">Papaver somniferum</name>
    <name type="common">Opium poppy</name>
    <dbReference type="NCBI Taxonomy" id="3469"/>
    <lineage>
        <taxon>Eukaryota</taxon>
        <taxon>Viridiplantae</taxon>
        <taxon>Streptophyta</taxon>
        <taxon>Embryophyta</taxon>
        <taxon>Tracheophyta</taxon>
        <taxon>Spermatophyta</taxon>
        <taxon>Magnoliopsida</taxon>
        <taxon>Ranunculales</taxon>
        <taxon>Papaveraceae</taxon>
        <taxon>Papaveroideae</taxon>
        <taxon>Papaver</taxon>
    </lineage>
</organism>
<gene>
    <name evidence="2" type="ORF">C5167_021042</name>
</gene>
<dbReference type="Proteomes" id="UP000316621">
    <property type="component" value="Chromosome 2"/>
</dbReference>
<evidence type="ECO:0000256" key="1">
    <source>
        <dbReference type="SAM" id="Phobius"/>
    </source>
</evidence>
<keyword evidence="3" id="KW-1185">Reference proteome</keyword>
<evidence type="ECO:0000313" key="2">
    <source>
        <dbReference type="EMBL" id="RZC52623.1"/>
    </source>
</evidence>
<name>A0A4Y7IUR3_PAPSO</name>
<keyword evidence="1" id="KW-0472">Membrane</keyword>
<accession>A0A4Y7IUR3</accession>